<evidence type="ECO:0000256" key="1">
    <source>
        <dbReference type="SAM" id="MobiDB-lite"/>
    </source>
</evidence>
<feature type="non-terminal residue" evidence="2">
    <location>
        <position position="1"/>
    </location>
</feature>
<name>A0A6J4IAL2_9PSEU</name>
<proteinExistence type="predicted"/>
<feature type="compositionally biased region" description="Basic residues" evidence="1">
    <location>
        <begin position="125"/>
        <end position="138"/>
    </location>
</feature>
<feature type="region of interest" description="Disordered" evidence="1">
    <location>
        <begin position="125"/>
        <end position="206"/>
    </location>
</feature>
<feature type="region of interest" description="Disordered" evidence="1">
    <location>
        <begin position="1"/>
        <end position="74"/>
    </location>
</feature>
<feature type="non-terminal residue" evidence="2">
    <location>
        <position position="206"/>
    </location>
</feature>
<organism evidence="2">
    <name type="scientific">uncultured Actinomycetospora sp</name>
    <dbReference type="NCBI Taxonomy" id="1135996"/>
    <lineage>
        <taxon>Bacteria</taxon>
        <taxon>Bacillati</taxon>
        <taxon>Actinomycetota</taxon>
        <taxon>Actinomycetes</taxon>
        <taxon>Pseudonocardiales</taxon>
        <taxon>Pseudonocardiaceae</taxon>
        <taxon>Actinomycetospora</taxon>
        <taxon>environmental samples</taxon>
    </lineage>
</organism>
<gene>
    <name evidence="2" type="ORF">AVDCRST_MAG54-1792</name>
</gene>
<feature type="compositionally biased region" description="Low complexity" evidence="1">
    <location>
        <begin position="141"/>
        <end position="159"/>
    </location>
</feature>
<reference evidence="2" key="1">
    <citation type="submission" date="2020-02" db="EMBL/GenBank/DDBJ databases">
        <authorList>
            <person name="Meier V. D."/>
        </authorList>
    </citation>
    <scope>NUCLEOTIDE SEQUENCE</scope>
    <source>
        <strain evidence="2">AVDCRST_MAG54</strain>
    </source>
</reference>
<accession>A0A6J4IAL2</accession>
<dbReference type="EMBL" id="CADCTH010000240">
    <property type="protein sequence ID" value="CAA9246759.1"/>
    <property type="molecule type" value="Genomic_DNA"/>
</dbReference>
<evidence type="ECO:0000313" key="2">
    <source>
        <dbReference type="EMBL" id="CAA9246759.1"/>
    </source>
</evidence>
<dbReference type="AlphaFoldDB" id="A0A6J4IAL2"/>
<sequence length="206" mass="22421">DRRLDALALRRGRHPRGPCRGSRGRPAPHRAGRPVVGRPRPRLDHRGRRVVRRDRRRGALEPAAPAHVRPGGHGAAADLRLARRGGAGPGPGGRRRPHRALRRALRPRVGQLLPPRRRLRGLARRPRPVHPRGARRRDRLPGCPAALRPAPAGRRPVAAAHRRGRRPAGDGRALPARLAAHGAQVARGRTAGQRHVPARRPGAAAV</sequence>
<protein>
    <submittedName>
        <fullName evidence="2">Alkylated DNA repair protein AlkB</fullName>
    </submittedName>
</protein>
<feature type="compositionally biased region" description="Basic residues" evidence="1">
    <location>
        <begin position="10"/>
        <end position="32"/>
    </location>
</feature>
<feature type="compositionally biased region" description="Basic residues" evidence="1">
    <location>
        <begin position="39"/>
        <end position="56"/>
    </location>
</feature>